<feature type="compositionally biased region" description="Acidic residues" evidence="1">
    <location>
        <begin position="1"/>
        <end position="29"/>
    </location>
</feature>
<proteinExistence type="predicted"/>
<dbReference type="AlphaFoldDB" id="A0A8X6V1Y1"/>
<keyword evidence="3" id="KW-1185">Reference proteome</keyword>
<organism evidence="2 3">
    <name type="scientific">Trichonephila clavipes</name>
    <name type="common">Golden silk orbweaver</name>
    <name type="synonym">Nephila clavipes</name>
    <dbReference type="NCBI Taxonomy" id="2585209"/>
    <lineage>
        <taxon>Eukaryota</taxon>
        <taxon>Metazoa</taxon>
        <taxon>Ecdysozoa</taxon>
        <taxon>Arthropoda</taxon>
        <taxon>Chelicerata</taxon>
        <taxon>Arachnida</taxon>
        <taxon>Araneae</taxon>
        <taxon>Araneomorphae</taxon>
        <taxon>Entelegynae</taxon>
        <taxon>Araneoidea</taxon>
        <taxon>Nephilidae</taxon>
        <taxon>Trichonephila</taxon>
    </lineage>
</organism>
<protein>
    <submittedName>
        <fullName evidence="2">Uncharacterized protein</fullName>
    </submittedName>
</protein>
<feature type="region of interest" description="Disordered" evidence="1">
    <location>
        <begin position="1"/>
        <end position="38"/>
    </location>
</feature>
<evidence type="ECO:0000256" key="1">
    <source>
        <dbReference type="SAM" id="MobiDB-lite"/>
    </source>
</evidence>
<comment type="caution">
    <text evidence="2">The sequence shown here is derived from an EMBL/GenBank/DDBJ whole genome shotgun (WGS) entry which is preliminary data.</text>
</comment>
<evidence type="ECO:0000313" key="3">
    <source>
        <dbReference type="Proteomes" id="UP000887159"/>
    </source>
</evidence>
<name>A0A8X6V1Y1_TRICX</name>
<dbReference type="EMBL" id="BMAU01021142">
    <property type="protein sequence ID" value="GFX92192.1"/>
    <property type="molecule type" value="Genomic_DNA"/>
</dbReference>
<dbReference type="Proteomes" id="UP000887159">
    <property type="component" value="Unassembled WGS sequence"/>
</dbReference>
<sequence length="85" mass="9779">MLSDDEIVTSVQEESDPVDDETDEDEDNNESSKGPSNADVFSALEAAMEWYEQQSECCPTQILLFKRIKDLLQRKDEGLQWYSEI</sequence>
<gene>
    <name evidence="2" type="primary">NCL1_27416</name>
    <name evidence="2" type="ORF">TNCV_1741121</name>
</gene>
<reference evidence="2" key="1">
    <citation type="submission" date="2020-08" db="EMBL/GenBank/DDBJ databases">
        <title>Multicomponent nature underlies the extraordinary mechanical properties of spider dragline silk.</title>
        <authorList>
            <person name="Kono N."/>
            <person name="Nakamura H."/>
            <person name="Mori M."/>
            <person name="Yoshida Y."/>
            <person name="Ohtoshi R."/>
            <person name="Malay A.D."/>
            <person name="Moran D.A.P."/>
            <person name="Tomita M."/>
            <person name="Numata K."/>
            <person name="Arakawa K."/>
        </authorList>
    </citation>
    <scope>NUCLEOTIDE SEQUENCE</scope>
</reference>
<evidence type="ECO:0000313" key="2">
    <source>
        <dbReference type="EMBL" id="GFX92192.1"/>
    </source>
</evidence>
<accession>A0A8X6V1Y1</accession>